<name>A0ABV7H543_9BURK</name>
<dbReference type="PANTHER" id="PTHR43233:SF1">
    <property type="entry name" value="FAMILY N-ACETYLTRANSFERASE, PUTATIVE (AFU_ORTHOLOGUE AFUA_6G03350)-RELATED"/>
    <property type="match status" value="1"/>
</dbReference>
<keyword evidence="3" id="KW-1185">Reference proteome</keyword>
<evidence type="ECO:0000313" key="2">
    <source>
        <dbReference type="EMBL" id="MFC3147883.1"/>
    </source>
</evidence>
<protein>
    <submittedName>
        <fullName evidence="2">GNAT family N-acetyltransferase</fullName>
        <ecNumber evidence="2">2.3.-.-</ecNumber>
    </submittedName>
</protein>
<dbReference type="PANTHER" id="PTHR43233">
    <property type="entry name" value="FAMILY N-ACETYLTRANSFERASE, PUTATIVE (AFU_ORTHOLOGUE AFUA_6G03350)-RELATED"/>
    <property type="match status" value="1"/>
</dbReference>
<accession>A0ABV7H543</accession>
<dbReference type="SUPFAM" id="SSF55729">
    <property type="entry name" value="Acyl-CoA N-acyltransferases (Nat)"/>
    <property type="match status" value="1"/>
</dbReference>
<dbReference type="GO" id="GO:0016746">
    <property type="term" value="F:acyltransferase activity"/>
    <property type="evidence" value="ECO:0007669"/>
    <property type="project" value="UniProtKB-KW"/>
</dbReference>
<proteinExistence type="predicted"/>
<comment type="caution">
    <text evidence="2">The sequence shown here is derived from an EMBL/GenBank/DDBJ whole genome shotgun (WGS) entry which is preliminary data.</text>
</comment>
<gene>
    <name evidence="2" type="ORF">ACFOEN_09535</name>
</gene>
<feature type="domain" description="N-acetyltransferase" evidence="1">
    <location>
        <begin position="10"/>
        <end position="150"/>
    </location>
</feature>
<dbReference type="InterPro" id="IPR016181">
    <property type="entry name" value="Acyl_CoA_acyltransferase"/>
</dbReference>
<keyword evidence="2" id="KW-0012">Acyltransferase</keyword>
<reference evidence="3" key="1">
    <citation type="journal article" date="2019" name="Int. J. Syst. Evol. Microbiol.">
        <title>The Global Catalogue of Microorganisms (GCM) 10K type strain sequencing project: providing services to taxonomists for standard genome sequencing and annotation.</title>
        <authorList>
            <consortium name="The Broad Institute Genomics Platform"/>
            <consortium name="The Broad Institute Genome Sequencing Center for Infectious Disease"/>
            <person name="Wu L."/>
            <person name="Ma J."/>
        </authorList>
    </citation>
    <scope>NUCLEOTIDE SEQUENCE [LARGE SCALE GENOMIC DNA]</scope>
    <source>
        <strain evidence="3">KCTC 52168</strain>
    </source>
</reference>
<organism evidence="2 3">
    <name type="scientific">Piscinibacterium candidicorallinum</name>
    <dbReference type="NCBI Taxonomy" id="1793872"/>
    <lineage>
        <taxon>Bacteria</taxon>
        <taxon>Pseudomonadati</taxon>
        <taxon>Pseudomonadota</taxon>
        <taxon>Betaproteobacteria</taxon>
        <taxon>Burkholderiales</taxon>
        <taxon>Piscinibacterium</taxon>
    </lineage>
</organism>
<dbReference type="PROSITE" id="PS51186">
    <property type="entry name" value="GNAT"/>
    <property type="match status" value="1"/>
</dbReference>
<evidence type="ECO:0000259" key="1">
    <source>
        <dbReference type="PROSITE" id="PS51186"/>
    </source>
</evidence>
<keyword evidence="2" id="KW-0808">Transferase</keyword>
<dbReference type="EC" id="2.3.-.-" evidence="2"/>
<dbReference type="Pfam" id="PF13508">
    <property type="entry name" value="Acetyltransf_7"/>
    <property type="match status" value="1"/>
</dbReference>
<dbReference type="Proteomes" id="UP001595556">
    <property type="component" value="Unassembled WGS sequence"/>
</dbReference>
<dbReference type="CDD" id="cd04301">
    <property type="entry name" value="NAT_SF"/>
    <property type="match status" value="1"/>
</dbReference>
<dbReference type="InterPro" id="IPR000182">
    <property type="entry name" value="GNAT_dom"/>
</dbReference>
<dbReference type="EMBL" id="JBHRTI010000004">
    <property type="protein sequence ID" value="MFC3147883.1"/>
    <property type="molecule type" value="Genomic_DNA"/>
</dbReference>
<dbReference type="Gene3D" id="3.40.630.30">
    <property type="match status" value="1"/>
</dbReference>
<dbReference type="RefSeq" id="WP_377303339.1">
    <property type="nucleotide sequence ID" value="NZ_CP180191.1"/>
</dbReference>
<sequence length="154" mass="17083">MSTATLPGGYALRVGAEQMDVPAVHAFLTRTYWSEGIPLEVVERAVRHSLCMGVVTADGEQVAFARAITDQATFAYLADVYVLPEHRGRGLSRAMLSALFAQPGLQDLRRFMLATRDAHALYAGYGFTPLARPERMMERHDPQVYQRLAANRAD</sequence>
<dbReference type="InterPro" id="IPR053144">
    <property type="entry name" value="Acetyltransferase_Butenolide"/>
</dbReference>
<evidence type="ECO:0000313" key="3">
    <source>
        <dbReference type="Proteomes" id="UP001595556"/>
    </source>
</evidence>